<reference evidence="1" key="1">
    <citation type="submission" date="2022-10" db="EMBL/GenBank/DDBJ databases">
        <authorList>
            <person name="Aires J."/>
            <person name="Mesa V."/>
        </authorList>
    </citation>
    <scope>NUCLEOTIDE SEQUENCE</scope>
    <source>
        <strain evidence="1">Clostridium neonatale JD116</strain>
    </source>
</reference>
<dbReference type="Proteomes" id="UP001189143">
    <property type="component" value="Unassembled WGS sequence"/>
</dbReference>
<sequence length="214" mass="25447">METIFRELCNAYAELGIRDDTAETRKRYEALVDFEEYIDGFSWWNGSSKLKDEIEMYYKFPVKLWSRNTGRSEKNCRLILKRASDTIREKIGYDKINKILSGTIQDVVHVRNALMIARYERWADDMIMADALKRIRKCPYAKDYEISELYSELEFLKVYVKYNWNFNVEKLSMEKLAYIVGILNSSEGGYIDQKVEMIKYFEKHKDRNLGKNEG</sequence>
<dbReference type="EMBL" id="CAMTCP010000221">
    <property type="protein sequence ID" value="CAI3590947.1"/>
    <property type="molecule type" value="Genomic_DNA"/>
</dbReference>
<dbReference type="RefSeq" id="WP_317049354.1">
    <property type="nucleotide sequence ID" value="NZ_CAMRXC010000188.1"/>
</dbReference>
<accession>A0AAD1YGL8</accession>
<gene>
    <name evidence="1" type="ORF">CNEO2_290032</name>
</gene>
<evidence type="ECO:0000313" key="2">
    <source>
        <dbReference type="Proteomes" id="UP001189143"/>
    </source>
</evidence>
<proteinExistence type="predicted"/>
<protein>
    <submittedName>
        <fullName evidence="1">Uncharacterized protein</fullName>
    </submittedName>
</protein>
<dbReference type="AlphaFoldDB" id="A0AAD1YGL8"/>
<organism evidence="1 2">
    <name type="scientific">Clostridium neonatale</name>
    <dbReference type="NCBI Taxonomy" id="137838"/>
    <lineage>
        <taxon>Bacteria</taxon>
        <taxon>Bacillati</taxon>
        <taxon>Bacillota</taxon>
        <taxon>Clostridia</taxon>
        <taxon>Eubacteriales</taxon>
        <taxon>Clostridiaceae</taxon>
        <taxon>Clostridium</taxon>
    </lineage>
</organism>
<evidence type="ECO:0000313" key="1">
    <source>
        <dbReference type="EMBL" id="CAI3590947.1"/>
    </source>
</evidence>
<comment type="caution">
    <text evidence="1">The sequence shown here is derived from an EMBL/GenBank/DDBJ whole genome shotgun (WGS) entry which is preliminary data.</text>
</comment>
<name>A0AAD1YGL8_9CLOT</name>